<evidence type="ECO:0000256" key="3">
    <source>
        <dbReference type="ARBA" id="ARBA00022525"/>
    </source>
</evidence>
<evidence type="ECO:0000259" key="10">
    <source>
        <dbReference type="Pfam" id="PF19407"/>
    </source>
</evidence>
<dbReference type="InterPro" id="IPR008966">
    <property type="entry name" value="Adhesion_dom_sf"/>
</dbReference>
<evidence type="ECO:0000313" key="12">
    <source>
        <dbReference type="Proteomes" id="UP001597042"/>
    </source>
</evidence>
<dbReference type="Gene3D" id="2.60.40.1280">
    <property type="match status" value="1"/>
</dbReference>
<sequence>MRTSLRRFCALIGASALVSVLAVGAPMPAHAIVIEPVLTGAHFAHVEDDGSLRPATAEDPILKESTFGLTLDFTLPTGLQPGDTFGFEFPLYVMAPAVAPFTLVTDAGVVVGTCTTWRDVGVPAPSGVDCELTNAVVATWERIEPFHMFLRASATQETTEETISFTTTSGTVYSIPMPPGGIAPAAGTAYPTSPYKAGWTNQGLPGYMTWVVYMPATTAPSITITDTLDDGGLTHAPEFLRVYRTAEWNSADIYALPTITYTNEELDLAVSGDLSSFTLTFPTYPDEIPTGGAYWVMYETAVPEGTQRGTEFGNTVTGLQEVLTSTAVYTSDAGGTGGGSALPDLTITKRSLNEPEAVTYQFDVACTDPEDGRSLEFTAEAMTGASVTVRDIPLGSACTVTERDSHGADVTYSPAQTVVLSSPEGASMTVTNSFAAVDPETPVEPEIPVEPQTPAEPEGGGPAASVTPATLPATGGASSIASTIGVALALIAAGFVAVGSRRRTSRT</sequence>
<evidence type="ECO:0000256" key="1">
    <source>
        <dbReference type="ARBA" id="ARBA00004191"/>
    </source>
</evidence>
<evidence type="ECO:0000256" key="2">
    <source>
        <dbReference type="ARBA" id="ARBA00022512"/>
    </source>
</evidence>
<evidence type="ECO:0000256" key="4">
    <source>
        <dbReference type="ARBA" id="ARBA00022729"/>
    </source>
</evidence>
<comment type="subcellular location">
    <subcellularLocation>
        <location evidence="1">Secreted</location>
        <location evidence="1">Cell wall</location>
    </subcellularLocation>
</comment>
<keyword evidence="12" id="KW-1185">Reference proteome</keyword>
<dbReference type="Proteomes" id="UP001597042">
    <property type="component" value="Unassembled WGS sequence"/>
</dbReference>
<dbReference type="RefSeq" id="WP_378751873.1">
    <property type="nucleotide sequence ID" value="NZ_JBHSSV010000007.1"/>
</dbReference>
<evidence type="ECO:0000256" key="5">
    <source>
        <dbReference type="ARBA" id="ARBA00023088"/>
    </source>
</evidence>
<feature type="domain" description="DUF5979" evidence="10">
    <location>
        <begin position="356"/>
        <end position="434"/>
    </location>
</feature>
<keyword evidence="5" id="KW-0572">Peptidoglycan-anchor</keyword>
<evidence type="ECO:0000313" key="11">
    <source>
        <dbReference type="EMBL" id="MFD0781482.1"/>
    </source>
</evidence>
<evidence type="ECO:0000256" key="7">
    <source>
        <dbReference type="SAM" id="Phobius"/>
    </source>
</evidence>
<dbReference type="SUPFAM" id="SSF49401">
    <property type="entry name" value="Bacterial adhesins"/>
    <property type="match status" value="2"/>
</dbReference>
<gene>
    <name evidence="11" type="ORF">ACFQZV_09265</name>
</gene>
<reference evidence="12" key="1">
    <citation type="journal article" date="2019" name="Int. J. Syst. Evol. Microbiol.">
        <title>The Global Catalogue of Microorganisms (GCM) 10K type strain sequencing project: providing services to taxonomists for standard genome sequencing and annotation.</title>
        <authorList>
            <consortium name="The Broad Institute Genomics Platform"/>
            <consortium name="The Broad Institute Genome Sequencing Center for Infectious Disease"/>
            <person name="Wu L."/>
            <person name="Ma J."/>
        </authorList>
    </citation>
    <scope>NUCLEOTIDE SEQUENCE [LARGE SCALE GENOMIC DNA]</scope>
    <source>
        <strain evidence="12">CCUG 50754</strain>
    </source>
</reference>
<evidence type="ECO:0000256" key="6">
    <source>
        <dbReference type="SAM" id="MobiDB-lite"/>
    </source>
</evidence>
<evidence type="ECO:0000259" key="9">
    <source>
        <dbReference type="Pfam" id="PF00746"/>
    </source>
</evidence>
<feature type="chain" id="PRO_5047226402" evidence="8">
    <location>
        <begin position="32"/>
        <end position="507"/>
    </location>
</feature>
<proteinExistence type="predicted"/>
<dbReference type="InterPro" id="IPR046022">
    <property type="entry name" value="DUF5979"/>
</dbReference>
<comment type="caution">
    <text evidence="11">The sequence shown here is derived from an EMBL/GenBank/DDBJ whole genome shotgun (WGS) entry which is preliminary data.</text>
</comment>
<keyword evidence="7" id="KW-0812">Transmembrane</keyword>
<feature type="signal peptide" evidence="8">
    <location>
        <begin position="1"/>
        <end position="31"/>
    </location>
</feature>
<organism evidence="11 12">
    <name type="scientific">Microbacterium koreense</name>
    <dbReference type="NCBI Taxonomy" id="323761"/>
    <lineage>
        <taxon>Bacteria</taxon>
        <taxon>Bacillati</taxon>
        <taxon>Actinomycetota</taxon>
        <taxon>Actinomycetes</taxon>
        <taxon>Micrococcales</taxon>
        <taxon>Microbacteriaceae</taxon>
        <taxon>Microbacterium</taxon>
    </lineage>
</organism>
<dbReference type="NCBIfam" id="TIGR01167">
    <property type="entry name" value="LPXTG_anchor"/>
    <property type="match status" value="1"/>
</dbReference>
<accession>A0ABW2ZS65</accession>
<feature type="transmembrane region" description="Helical" evidence="7">
    <location>
        <begin position="480"/>
        <end position="498"/>
    </location>
</feature>
<evidence type="ECO:0000256" key="8">
    <source>
        <dbReference type="SAM" id="SignalP"/>
    </source>
</evidence>
<keyword evidence="2" id="KW-0134">Cell wall</keyword>
<protein>
    <submittedName>
        <fullName evidence="11">DUF5979 domain-containing protein</fullName>
    </submittedName>
</protein>
<keyword evidence="3" id="KW-0964">Secreted</keyword>
<feature type="domain" description="Gram-positive cocci surface proteins LPxTG" evidence="9">
    <location>
        <begin position="469"/>
        <end position="503"/>
    </location>
</feature>
<dbReference type="InterPro" id="IPR011252">
    <property type="entry name" value="Fibrogen-bd_dom1"/>
</dbReference>
<keyword evidence="7" id="KW-0472">Membrane</keyword>
<name>A0ABW2ZS65_9MICO</name>
<dbReference type="Pfam" id="PF19407">
    <property type="entry name" value="DUF5979"/>
    <property type="match status" value="1"/>
</dbReference>
<dbReference type="InterPro" id="IPR019931">
    <property type="entry name" value="LPXTG_anchor"/>
</dbReference>
<feature type="region of interest" description="Disordered" evidence="6">
    <location>
        <begin position="438"/>
        <end position="470"/>
    </location>
</feature>
<dbReference type="Gene3D" id="2.60.40.740">
    <property type="match status" value="1"/>
</dbReference>
<feature type="compositionally biased region" description="Low complexity" evidence="6">
    <location>
        <begin position="444"/>
        <end position="453"/>
    </location>
</feature>
<keyword evidence="7" id="KW-1133">Transmembrane helix</keyword>
<dbReference type="EMBL" id="JBHTIM010000001">
    <property type="protein sequence ID" value="MFD0781482.1"/>
    <property type="molecule type" value="Genomic_DNA"/>
</dbReference>
<keyword evidence="4 8" id="KW-0732">Signal</keyword>
<dbReference type="Pfam" id="PF00746">
    <property type="entry name" value="Gram_pos_anchor"/>
    <property type="match status" value="1"/>
</dbReference>